<keyword evidence="2" id="KW-1185">Reference proteome</keyword>
<dbReference type="Proteomes" id="UP000236454">
    <property type="component" value="Unassembled WGS sequence"/>
</dbReference>
<evidence type="ECO:0000313" key="1">
    <source>
        <dbReference type="EMBL" id="SFT86079.1"/>
    </source>
</evidence>
<reference evidence="1 2" key="1">
    <citation type="submission" date="2016-10" db="EMBL/GenBank/DDBJ databases">
        <authorList>
            <person name="de Groot N.N."/>
        </authorList>
    </citation>
    <scope>NUCLEOTIDE SEQUENCE [LARGE SCALE GENOMIC DNA]</scope>
    <source>
        <strain evidence="1 2">CGMCC 1.7005</strain>
    </source>
</reference>
<organism evidence="1 2">
    <name type="scientific">Lishizhenia tianjinensis</name>
    <dbReference type="NCBI Taxonomy" id="477690"/>
    <lineage>
        <taxon>Bacteria</taxon>
        <taxon>Pseudomonadati</taxon>
        <taxon>Bacteroidota</taxon>
        <taxon>Flavobacteriia</taxon>
        <taxon>Flavobacteriales</taxon>
        <taxon>Crocinitomicaceae</taxon>
        <taxon>Lishizhenia</taxon>
    </lineage>
</organism>
<dbReference type="EMBL" id="FPAS01000005">
    <property type="protein sequence ID" value="SFT86079.1"/>
    <property type="molecule type" value="Genomic_DNA"/>
</dbReference>
<name>A0A1I7BFV7_9FLAO</name>
<accession>A0A1I7BFV7</accession>
<proteinExistence type="predicted"/>
<protein>
    <submittedName>
        <fullName evidence="1">Uncharacterized protein</fullName>
    </submittedName>
</protein>
<dbReference type="STRING" id="477690.SAMN05216474_2800"/>
<evidence type="ECO:0000313" key="2">
    <source>
        <dbReference type="Proteomes" id="UP000236454"/>
    </source>
</evidence>
<sequence>MIKILGFCLLLCSCKVYVYQSDNTESYIVGNKNKIKILKTDWIVEDSVLKESHLKVNYLYKYQTKLSDSSFLLQDEYGEFSFPRSIMDTFLVHYLPKIVYRFIDHHSVSNEHNLFPLLYNDAQVKRQNSFKVFNAGDTLWNNMLIHMYNIYPVTYTEDRILNYGNPINMGFTKDGRIAYIAVSTETSPNWIFRKEMILSEYRKRRYF</sequence>
<gene>
    <name evidence="1" type="ORF">SAMN05216474_2800</name>
</gene>
<dbReference type="AlphaFoldDB" id="A0A1I7BFV7"/>